<organism evidence="1 2">
    <name type="scientific">Fusarium oxysporum (strain Fo5176)</name>
    <name type="common">Fusarium vascular wilt</name>
    <dbReference type="NCBI Taxonomy" id="660025"/>
    <lineage>
        <taxon>Eukaryota</taxon>
        <taxon>Fungi</taxon>
        <taxon>Dikarya</taxon>
        <taxon>Ascomycota</taxon>
        <taxon>Pezizomycotina</taxon>
        <taxon>Sordariomycetes</taxon>
        <taxon>Hypocreomycetidae</taxon>
        <taxon>Hypocreales</taxon>
        <taxon>Nectriaceae</taxon>
        <taxon>Fusarium</taxon>
        <taxon>Fusarium oxysporum species complex</taxon>
    </lineage>
</organism>
<reference evidence="1" key="2">
    <citation type="submission" date="2025-08" db="UniProtKB">
        <authorList>
            <consortium name="EnsemblFungi"/>
        </authorList>
    </citation>
    <scope>IDENTIFICATION</scope>
    <source>
        <strain evidence="1">4287 / CBS 123668 / FGSC 9935 / NRRL 34936</strain>
    </source>
</reference>
<proteinExistence type="predicted"/>
<sequence length="48" mass="5354">MPLFRGFDSPSGIIDGRGPACKILKLGKWNRRFCPWLSIHGPSVEICP</sequence>
<dbReference type="Proteomes" id="UP000002489">
    <property type="component" value="Unassembled WGS sequence"/>
</dbReference>
<dbReference type="EnsemblFungi" id="FOXG_09595T0">
    <property type="protein sequence ID" value="FOXG_09595P0"/>
    <property type="gene ID" value="FOXG_09595"/>
</dbReference>
<reference evidence="2" key="1">
    <citation type="journal article" date="2012" name="Mol. Plant Microbe Interact.">
        <title>A highly conserved effector in Fusarium oxysporum is required for full virulence on Arabidopsis.</title>
        <authorList>
            <person name="Thatcher L.F."/>
            <person name="Gardiner D.M."/>
            <person name="Kazan K."/>
            <person name="Manners J."/>
        </authorList>
    </citation>
    <scope>NUCLEOTIDE SEQUENCE [LARGE SCALE GENOMIC DNA]</scope>
    <source>
        <strain evidence="2">Fo5176</strain>
    </source>
</reference>
<evidence type="ECO:0000313" key="2">
    <source>
        <dbReference type="Proteomes" id="UP000002489"/>
    </source>
</evidence>
<accession>A0A0D2Y011</accession>
<protein>
    <submittedName>
        <fullName evidence="1">Uncharacterized protein</fullName>
    </submittedName>
</protein>
<name>A0A0D2Y011_FUSOF</name>
<evidence type="ECO:0000313" key="1">
    <source>
        <dbReference type="EnsemblFungi" id="FOXG_09595P0"/>
    </source>
</evidence>
<dbReference type="AlphaFoldDB" id="A0A0D2Y011"/>